<dbReference type="Proteomes" id="UP000267027">
    <property type="component" value="Unassembled WGS sequence"/>
</dbReference>
<organism evidence="4">
    <name type="scientific">Angiostrongylus costaricensis</name>
    <name type="common">Nematode worm</name>
    <dbReference type="NCBI Taxonomy" id="334426"/>
    <lineage>
        <taxon>Eukaryota</taxon>
        <taxon>Metazoa</taxon>
        <taxon>Ecdysozoa</taxon>
        <taxon>Nematoda</taxon>
        <taxon>Chromadorea</taxon>
        <taxon>Rhabditida</taxon>
        <taxon>Rhabditina</taxon>
        <taxon>Rhabditomorpha</taxon>
        <taxon>Strongyloidea</taxon>
        <taxon>Metastrongylidae</taxon>
        <taxon>Angiostrongylus</taxon>
    </lineage>
</organism>
<protein>
    <submittedName>
        <fullName evidence="4">Tubulin-specific chaperone A</fullName>
    </submittedName>
</protein>
<feature type="region of interest" description="Disordered" evidence="1">
    <location>
        <begin position="1"/>
        <end position="28"/>
    </location>
</feature>
<reference evidence="4" key="1">
    <citation type="submission" date="2016-04" db="UniProtKB">
        <authorList>
            <consortium name="WormBaseParasite"/>
        </authorList>
    </citation>
    <scope>IDENTIFICATION</scope>
</reference>
<evidence type="ECO:0000256" key="1">
    <source>
        <dbReference type="SAM" id="MobiDB-lite"/>
    </source>
</evidence>
<sequence length="111" mass="12340">MKESQSDGNEACMAKMKMKAEKHRESKADSVIISIPEEIVSTKTHEVLNAYEQCKMECKKKRDNIETQEYVEQLRSELAVAEEALAAVPVDPVTISILATEEAREAPSSAN</sequence>
<feature type="compositionally biased region" description="Basic and acidic residues" evidence="1">
    <location>
        <begin position="18"/>
        <end position="28"/>
    </location>
</feature>
<reference evidence="2 3" key="2">
    <citation type="submission" date="2018-11" db="EMBL/GenBank/DDBJ databases">
        <authorList>
            <consortium name="Pathogen Informatics"/>
        </authorList>
    </citation>
    <scope>NUCLEOTIDE SEQUENCE [LARGE SCALE GENOMIC DNA]</scope>
    <source>
        <strain evidence="2 3">Costa Rica</strain>
    </source>
</reference>
<evidence type="ECO:0000313" key="3">
    <source>
        <dbReference type="Proteomes" id="UP000267027"/>
    </source>
</evidence>
<gene>
    <name evidence="2" type="ORF">ACOC_LOCUS5503</name>
</gene>
<evidence type="ECO:0000313" key="4">
    <source>
        <dbReference type="WBParaSite" id="ACOC_0000550201-mRNA-1"/>
    </source>
</evidence>
<name>A0A158PGR1_ANGCS</name>
<accession>A0A158PGR1</accession>
<dbReference type="AlphaFoldDB" id="A0A158PGR1"/>
<proteinExistence type="predicted"/>
<dbReference type="OrthoDB" id="5876270at2759"/>
<dbReference type="WBParaSite" id="ACOC_0000550201-mRNA-1">
    <property type="protein sequence ID" value="ACOC_0000550201-mRNA-1"/>
    <property type="gene ID" value="ACOC_0000550201"/>
</dbReference>
<evidence type="ECO:0000313" key="2">
    <source>
        <dbReference type="EMBL" id="VDM57088.1"/>
    </source>
</evidence>
<dbReference type="EMBL" id="UYYA01003875">
    <property type="protein sequence ID" value="VDM57088.1"/>
    <property type="molecule type" value="Genomic_DNA"/>
</dbReference>
<keyword evidence="3" id="KW-1185">Reference proteome</keyword>